<dbReference type="InterPro" id="IPR012338">
    <property type="entry name" value="Beta-lactam/transpept-like"/>
</dbReference>
<name>A0A3S4MC74_9ENTR</name>
<organism evidence="16 17">
    <name type="scientific">Cedecea lapagei</name>
    <dbReference type="NCBI Taxonomy" id="158823"/>
    <lineage>
        <taxon>Bacteria</taxon>
        <taxon>Pseudomonadati</taxon>
        <taxon>Pseudomonadota</taxon>
        <taxon>Gammaproteobacteria</taxon>
        <taxon>Enterobacterales</taxon>
        <taxon>Enterobacteriaceae</taxon>
        <taxon>Cedecea</taxon>
    </lineage>
</organism>
<dbReference type="GO" id="GO:0008955">
    <property type="term" value="F:peptidoglycan glycosyltransferase activity"/>
    <property type="evidence" value="ECO:0007669"/>
    <property type="project" value="UniProtKB-EC"/>
</dbReference>
<keyword evidence="8" id="KW-0378">Hydrolase</keyword>
<evidence type="ECO:0000256" key="5">
    <source>
        <dbReference type="ARBA" id="ARBA00022670"/>
    </source>
</evidence>
<dbReference type="Proteomes" id="UP000274122">
    <property type="component" value="Chromosome"/>
</dbReference>
<keyword evidence="7" id="KW-0808">Transferase</keyword>
<dbReference type="GO" id="GO:0008658">
    <property type="term" value="F:penicillin binding"/>
    <property type="evidence" value="ECO:0007669"/>
    <property type="project" value="InterPro"/>
</dbReference>
<dbReference type="Pfam" id="PF06832">
    <property type="entry name" value="BiPBP_C"/>
    <property type="match status" value="1"/>
</dbReference>
<comment type="catalytic activity">
    <reaction evidence="11">
        <text>[GlcNAc-(1-&gt;4)-Mur2Ac(oyl-L-Ala-gamma-D-Glu-L-Lys-D-Ala-D-Ala)](n)-di-trans,octa-cis-undecaprenyl diphosphate + beta-D-GlcNAc-(1-&gt;4)-Mur2Ac(oyl-L-Ala-gamma-D-Glu-L-Lys-D-Ala-D-Ala)-di-trans,octa-cis-undecaprenyl diphosphate = [GlcNAc-(1-&gt;4)-Mur2Ac(oyl-L-Ala-gamma-D-Glu-L-Lys-D-Ala-D-Ala)](n+1)-di-trans,octa-cis-undecaprenyl diphosphate + di-trans,octa-cis-undecaprenyl diphosphate + H(+)</text>
        <dbReference type="Rhea" id="RHEA:23708"/>
        <dbReference type="Rhea" id="RHEA-COMP:9602"/>
        <dbReference type="Rhea" id="RHEA-COMP:9603"/>
        <dbReference type="ChEBI" id="CHEBI:15378"/>
        <dbReference type="ChEBI" id="CHEBI:58405"/>
        <dbReference type="ChEBI" id="CHEBI:60033"/>
        <dbReference type="ChEBI" id="CHEBI:78435"/>
        <dbReference type="EC" id="2.4.99.28"/>
    </reaction>
</comment>
<dbReference type="InterPro" id="IPR001460">
    <property type="entry name" value="PCN-bd_Tpept"/>
</dbReference>
<accession>A0A3S4MC74</accession>
<dbReference type="Gene3D" id="1.10.3810.10">
    <property type="entry name" value="Biosynthetic peptidoglycan transglycosylase-like"/>
    <property type="match status" value="1"/>
</dbReference>
<dbReference type="Pfam" id="PF00905">
    <property type="entry name" value="Transpeptidase"/>
    <property type="match status" value="1"/>
</dbReference>
<keyword evidence="5" id="KW-0645">Protease</keyword>
<dbReference type="OrthoDB" id="9766909at2"/>
<keyword evidence="17" id="KW-1185">Reference proteome</keyword>
<dbReference type="PANTHER" id="PTHR32282">
    <property type="entry name" value="BINDING PROTEIN TRANSPEPTIDASE, PUTATIVE-RELATED"/>
    <property type="match status" value="1"/>
</dbReference>
<keyword evidence="12" id="KW-0812">Transmembrane</keyword>
<sequence length="775" mass="85585">MLNGSKLRWRRRYLWLIVPLLVASFIWMADKLWPLPLHEVNPARVVVAEDGTPLWRFADAEGIWRYPVALDQVSPHYLEALIGYEDRWFWDHPGVNPFSILRAAWQDLRNGEVISGGSTLTMQVARLLDPHPRTFGGKIRQVWRAFQLEWHLSKTEILTLYLNRAPFGGTLQGIGAASWAYLGKAPEQLSYSEAALLAVLPQAPSHLRPDRWPERAQQARDKVLRRMAEQGVWSQQQVKESLQEPVWLAPRQMPQLAPLLSRYLASRTKDTLISTTLNASLQRQLEELALGWKSRLPARSSLAMLVVDHTTMQVRAWVGSADINDESRFGHVDMVTAIRSPGSVLKPFVYGMALDEGLIHPASLLQDVPRRFGDYRPGNFDTGFHGPVSMSDALVRSLNLPAVQVLEAYGPKRFAGQMGNAGLNLRFPQGSEPNLSLILGGGGARLDQIVAAYSAFARHGKAARLRVLANDALRERPLMSPGAAWIIRRILAGEAQPQPDATLPPVVPLAWKTGTSYGYRDAWAVGINSRYLIGIWTGRPDSTPVAGQFGLGSAVPLLNQVNNLLQANSRVQQLHLPTDPRPSSVSAAEICWPGGQALPAGDANCRRRLSTWLLDEAQPPTLLAPGQEGAQGTRQTIWTDEQGRRVAPDCPGARQQTIALWPLPLEPWLPQGERRASRLPAVSANCPPLQKESVTPLLLLGVRDGAILKRLPGQMQLPLRLSSQGGQGQRWWFVNGESEESNGSGLALMLAKPGDYQVLVMDESGQIASANFTLQ</sequence>
<dbReference type="GO" id="GO:0006508">
    <property type="term" value="P:proteolysis"/>
    <property type="evidence" value="ECO:0007669"/>
    <property type="project" value="UniProtKB-KW"/>
</dbReference>
<dbReference type="GO" id="GO:0030288">
    <property type="term" value="C:outer membrane-bounded periplasmic space"/>
    <property type="evidence" value="ECO:0007669"/>
    <property type="project" value="TreeGrafter"/>
</dbReference>
<dbReference type="Pfam" id="PF00912">
    <property type="entry name" value="Transgly"/>
    <property type="match status" value="1"/>
</dbReference>
<dbReference type="UniPathway" id="UPA00219"/>
<evidence type="ECO:0000256" key="9">
    <source>
        <dbReference type="ARBA" id="ARBA00023268"/>
    </source>
</evidence>
<dbReference type="GO" id="GO:0009252">
    <property type="term" value="P:peptidoglycan biosynthetic process"/>
    <property type="evidence" value="ECO:0007669"/>
    <property type="project" value="UniProtKB-UniPathway"/>
</dbReference>
<dbReference type="NCBIfam" id="TIGR02073">
    <property type="entry name" value="PBP_1c"/>
    <property type="match status" value="1"/>
</dbReference>
<dbReference type="Gene3D" id="3.40.710.10">
    <property type="entry name" value="DD-peptidase/beta-lactamase superfamily"/>
    <property type="match status" value="1"/>
</dbReference>
<evidence type="ECO:0000256" key="10">
    <source>
        <dbReference type="ARBA" id="ARBA00044770"/>
    </source>
</evidence>
<evidence type="ECO:0000256" key="4">
    <source>
        <dbReference type="ARBA" id="ARBA00022645"/>
    </source>
</evidence>
<dbReference type="FunFam" id="3.40.710.10:FF:000021">
    <property type="entry name" value="Penicillin-binding protein 1C"/>
    <property type="match status" value="1"/>
</dbReference>
<dbReference type="AlphaFoldDB" id="A0A3S4MC74"/>
<evidence type="ECO:0000313" key="16">
    <source>
        <dbReference type="EMBL" id="VEB95846.1"/>
    </source>
</evidence>
<comment type="similarity">
    <text evidence="3">In the N-terminal section; belongs to the glycosyltransferase 51 family.</text>
</comment>
<proteinExistence type="inferred from homology"/>
<keyword evidence="12" id="KW-0472">Membrane</keyword>
<dbReference type="EC" id="2.4.99.28" evidence="10"/>
<feature type="domain" description="Glycosyl transferase family 51" evidence="14">
    <location>
        <begin position="62"/>
        <end position="227"/>
    </location>
</feature>
<evidence type="ECO:0000256" key="3">
    <source>
        <dbReference type="ARBA" id="ARBA00007739"/>
    </source>
</evidence>
<feature type="domain" description="Penicillin-binding protein transpeptidase" evidence="13">
    <location>
        <begin position="304"/>
        <end position="520"/>
    </location>
</feature>
<evidence type="ECO:0000256" key="11">
    <source>
        <dbReference type="ARBA" id="ARBA00049902"/>
    </source>
</evidence>
<protein>
    <recommendedName>
        <fullName evidence="10">peptidoglycan glycosyltransferase</fullName>
        <ecNumber evidence="10">2.4.99.28</ecNumber>
    </recommendedName>
</protein>
<dbReference type="FunFam" id="1.10.3810.10:FF:000006">
    <property type="entry name" value="Penicillin-binding protein 1C"/>
    <property type="match status" value="1"/>
</dbReference>
<dbReference type="PANTHER" id="PTHR32282:SF15">
    <property type="entry name" value="PENICILLIN-BINDING PROTEIN 1C"/>
    <property type="match status" value="1"/>
</dbReference>
<evidence type="ECO:0000313" key="17">
    <source>
        <dbReference type="Proteomes" id="UP000274122"/>
    </source>
</evidence>
<keyword evidence="6" id="KW-0328">Glycosyltransferase</keyword>
<dbReference type="NCBIfam" id="NF008414">
    <property type="entry name" value="PRK11240.1"/>
    <property type="match status" value="1"/>
</dbReference>
<keyword evidence="4" id="KW-0121">Carboxypeptidase</keyword>
<dbReference type="InterPro" id="IPR009647">
    <property type="entry name" value="PBP_C"/>
</dbReference>
<keyword evidence="12" id="KW-1133">Transmembrane helix</keyword>
<dbReference type="SUPFAM" id="SSF53955">
    <property type="entry name" value="Lysozyme-like"/>
    <property type="match status" value="1"/>
</dbReference>
<dbReference type="InterPro" id="IPR023346">
    <property type="entry name" value="Lysozyme-like_dom_sf"/>
</dbReference>
<dbReference type="EMBL" id="LR134201">
    <property type="protein sequence ID" value="VEB95846.1"/>
    <property type="molecule type" value="Genomic_DNA"/>
</dbReference>
<dbReference type="InterPro" id="IPR036950">
    <property type="entry name" value="PBP_transglycosylase"/>
</dbReference>
<evidence type="ECO:0000259" key="14">
    <source>
        <dbReference type="Pfam" id="PF00912"/>
    </source>
</evidence>
<gene>
    <name evidence="16" type="primary">ponA</name>
    <name evidence="16" type="ORF">NCTC11466_00984</name>
</gene>
<evidence type="ECO:0000256" key="12">
    <source>
        <dbReference type="SAM" id="Phobius"/>
    </source>
</evidence>
<evidence type="ECO:0000256" key="1">
    <source>
        <dbReference type="ARBA" id="ARBA00004752"/>
    </source>
</evidence>
<dbReference type="GO" id="GO:0004180">
    <property type="term" value="F:carboxypeptidase activity"/>
    <property type="evidence" value="ECO:0007669"/>
    <property type="project" value="UniProtKB-KW"/>
</dbReference>
<evidence type="ECO:0000259" key="13">
    <source>
        <dbReference type="Pfam" id="PF00905"/>
    </source>
</evidence>
<dbReference type="InterPro" id="IPR001264">
    <property type="entry name" value="Glyco_trans_51"/>
</dbReference>
<evidence type="ECO:0000256" key="8">
    <source>
        <dbReference type="ARBA" id="ARBA00022801"/>
    </source>
</evidence>
<feature type="domain" description="Penicillin-binding C-terminal" evidence="15">
    <location>
        <begin position="693"/>
        <end position="772"/>
    </location>
</feature>
<evidence type="ECO:0000256" key="2">
    <source>
        <dbReference type="ARBA" id="ARBA00007090"/>
    </source>
</evidence>
<evidence type="ECO:0000259" key="15">
    <source>
        <dbReference type="Pfam" id="PF06832"/>
    </source>
</evidence>
<feature type="transmembrane region" description="Helical" evidence="12">
    <location>
        <begin position="12"/>
        <end position="29"/>
    </location>
</feature>
<comment type="similarity">
    <text evidence="2">In the C-terminal section; belongs to the transpeptidase family.</text>
</comment>
<dbReference type="SUPFAM" id="SSF56601">
    <property type="entry name" value="beta-lactamase/transpeptidase-like"/>
    <property type="match status" value="1"/>
</dbReference>
<dbReference type="KEGG" id="clap:NCTC11466_00984"/>
<evidence type="ECO:0000256" key="6">
    <source>
        <dbReference type="ARBA" id="ARBA00022676"/>
    </source>
</evidence>
<keyword evidence="9" id="KW-0511">Multifunctional enzyme</keyword>
<reference evidence="16 17" key="1">
    <citation type="submission" date="2018-12" db="EMBL/GenBank/DDBJ databases">
        <authorList>
            <consortium name="Pathogen Informatics"/>
        </authorList>
    </citation>
    <scope>NUCLEOTIDE SEQUENCE [LARGE SCALE GENOMIC DNA]</scope>
    <source>
        <strain evidence="16 17">NCTC11466</strain>
    </source>
</reference>
<dbReference type="InterPro" id="IPR011815">
    <property type="entry name" value="PBP_1c"/>
</dbReference>
<evidence type="ECO:0000256" key="7">
    <source>
        <dbReference type="ARBA" id="ARBA00022679"/>
    </source>
</evidence>
<comment type="pathway">
    <text evidence="1">Cell wall biogenesis; peptidoglycan biosynthesis.</text>
</comment>
<dbReference type="InterPro" id="IPR050396">
    <property type="entry name" value="Glycosyltr_51/Transpeptidase"/>
</dbReference>